<gene>
    <name evidence="9" type="ORF">ATK74_0318</name>
</gene>
<dbReference type="OrthoDB" id="9804439at2"/>
<dbReference type="PANTHER" id="PTHR43005">
    <property type="entry name" value="BLR7065 PROTEIN"/>
    <property type="match status" value="1"/>
</dbReference>
<feature type="domain" description="ABC transmembrane type-1" evidence="8">
    <location>
        <begin position="82"/>
        <end position="295"/>
    </location>
</feature>
<feature type="transmembrane region" description="Helical" evidence="7">
    <location>
        <begin position="217"/>
        <end position="235"/>
    </location>
</feature>
<keyword evidence="5 7" id="KW-1133">Transmembrane helix</keyword>
<feature type="transmembrane region" description="Helical" evidence="7">
    <location>
        <begin position="279"/>
        <end position="300"/>
    </location>
</feature>
<feature type="transmembrane region" description="Helical" evidence="7">
    <location>
        <begin position="177"/>
        <end position="196"/>
    </location>
</feature>
<protein>
    <submittedName>
        <fullName evidence="9">Carbohydrate ABC transporter membrane protein 1 (CUT1 family)</fullName>
    </submittedName>
</protein>
<comment type="caution">
    <text evidence="9">The sequence shown here is derived from an EMBL/GenBank/DDBJ whole genome shotgun (WGS) entry which is preliminary data.</text>
</comment>
<evidence type="ECO:0000256" key="5">
    <source>
        <dbReference type="ARBA" id="ARBA00022989"/>
    </source>
</evidence>
<evidence type="ECO:0000259" key="8">
    <source>
        <dbReference type="PROSITE" id="PS50928"/>
    </source>
</evidence>
<accession>A0A2A9CN91</accession>
<evidence type="ECO:0000256" key="1">
    <source>
        <dbReference type="ARBA" id="ARBA00004651"/>
    </source>
</evidence>
<evidence type="ECO:0000256" key="6">
    <source>
        <dbReference type="ARBA" id="ARBA00023136"/>
    </source>
</evidence>
<proteinExistence type="inferred from homology"/>
<dbReference type="PROSITE" id="PS50928">
    <property type="entry name" value="ABC_TM1"/>
    <property type="match status" value="1"/>
</dbReference>
<keyword evidence="10" id="KW-1185">Reference proteome</keyword>
<organism evidence="9 10">
    <name type="scientific">Propionicimonas paludicola</name>
    <dbReference type="NCBI Taxonomy" id="185243"/>
    <lineage>
        <taxon>Bacteria</taxon>
        <taxon>Bacillati</taxon>
        <taxon>Actinomycetota</taxon>
        <taxon>Actinomycetes</taxon>
        <taxon>Propionibacteriales</taxon>
        <taxon>Nocardioidaceae</taxon>
        <taxon>Propionicimonas</taxon>
    </lineage>
</organism>
<keyword evidence="6 7" id="KW-0472">Membrane</keyword>
<comment type="subcellular location">
    <subcellularLocation>
        <location evidence="1 7">Cell membrane</location>
        <topology evidence="1 7">Multi-pass membrane protein</topology>
    </subcellularLocation>
</comment>
<feature type="transmembrane region" description="Helical" evidence="7">
    <location>
        <begin position="21"/>
        <end position="40"/>
    </location>
</feature>
<dbReference type="InterPro" id="IPR035906">
    <property type="entry name" value="MetI-like_sf"/>
</dbReference>
<keyword evidence="2 7" id="KW-0813">Transport</keyword>
<dbReference type="AlphaFoldDB" id="A0A2A9CN91"/>
<reference evidence="9 10" key="1">
    <citation type="submission" date="2017-10" db="EMBL/GenBank/DDBJ databases">
        <title>Sequencing the genomes of 1000 actinobacteria strains.</title>
        <authorList>
            <person name="Klenk H.-P."/>
        </authorList>
    </citation>
    <scope>NUCLEOTIDE SEQUENCE [LARGE SCALE GENOMIC DNA]</scope>
    <source>
        <strain evidence="9 10">DSM 15597</strain>
    </source>
</reference>
<dbReference type="InterPro" id="IPR000515">
    <property type="entry name" value="MetI-like"/>
</dbReference>
<dbReference type="Gene3D" id="1.10.3720.10">
    <property type="entry name" value="MetI-like"/>
    <property type="match status" value="1"/>
</dbReference>
<evidence type="ECO:0000313" key="10">
    <source>
        <dbReference type="Proteomes" id="UP000226079"/>
    </source>
</evidence>
<dbReference type="Proteomes" id="UP000226079">
    <property type="component" value="Unassembled WGS sequence"/>
</dbReference>
<dbReference type="CDD" id="cd06261">
    <property type="entry name" value="TM_PBP2"/>
    <property type="match status" value="1"/>
</dbReference>
<keyword evidence="4 7" id="KW-0812">Transmembrane</keyword>
<feature type="transmembrane region" description="Helical" evidence="7">
    <location>
        <begin position="119"/>
        <end position="140"/>
    </location>
</feature>
<dbReference type="Pfam" id="PF00528">
    <property type="entry name" value="BPD_transp_1"/>
    <property type="match status" value="1"/>
</dbReference>
<dbReference type="GO" id="GO:0055085">
    <property type="term" value="P:transmembrane transport"/>
    <property type="evidence" value="ECO:0007669"/>
    <property type="project" value="InterPro"/>
</dbReference>
<comment type="similarity">
    <text evidence="7">Belongs to the binding-protein-dependent transport system permease family.</text>
</comment>
<evidence type="ECO:0000256" key="3">
    <source>
        <dbReference type="ARBA" id="ARBA00022475"/>
    </source>
</evidence>
<keyword evidence="3" id="KW-1003">Cell membrane</keyword>
<evidence type="ECO:0000256" key="2">
    <source>
        <dbReference type="ARBA" id="ARBA00022448"/>
    </source>
</evidence>
<evidence type="ECO:0000256" key="7">
    <source>
        <dbReference type="RuleBase" id="RU363032"/>
    </source>
</evidence>
<sequence length="308" mass="33548">MVESVTGRDLVRRKRRTKSAIAAWGLLGPALLLILLLRLVPMLMAVGLSFTDTNFTSTAAAQFVGLQNYATVLGSEDFQSALVVTVAIVLPALVLEMGIGLAIALWLNRPTAGRKAARAVMLVPYLLVPVVIGNFFRMFFSAQFGQLNYYLALLGLDPHAWLTDTGTVRWAVVGMEVWHTTPFVALVTLAGLMGLSKDVMEAALVDGANAWQRFTHILLPALLPILGAVLVLRGMDAIQLFDEVYVLTGGGPGRETSVINLYLYQFGFRQFRMGETSSAITLLMGAIIMVALIVTVIRRLNEAKAVRR</sequence>
<dbReference type="GO" id="GO:0005886">
    <property type="term" value="C:plasma membrane"/>
    <property type="evidence" value="ECO:0007669"/>
    <property type="project" value="UniProtKB-SubCell"/>
</dbReference>
<dbReference type="EMBL" id="PDJC01000001">
    <property type="protein sequence ID" value="PFG15798.1"/>
    <property type="molecule type" value="Genomic_DNA"/>
</dbReference>
<evidence type="ECO:0000256" key="4">
    <source>
        <dbReference type="ARBA" id="ARBA00022692"/>
    </source>
</evidence>
<evidence type="ECO:0000313" key="9">
    <source>
        <dbReference type="EMBL" id="PFG15798.1"/>
    </source>
</evidence>
<name>A0A2A9CN91_9ACTN</name>
<dbReference type="PANTHER" id="PTHR43005:SF1">
    <property type="entry name" value="SPERMIDINE_PUTRESCINE TRANSPORT SYSTEM PERMEASE PROTEIN"/>
    <property type="match status" value="1"/>
</dbReference>
<dbReference type="SUPFAM" id="SSF161098">
    <property type="entry name" value="MetI-like"/>
    <property type="match status" value="1"/>
</dbReference>
<feature type="transmembrane region" description="Helical" evidence="7">
    <location>
        <begin position="81"/>
        <end position="107"/>
    </location>
</feature>